<protein>
    <submittedName>
        <fullName evidence="3">Upf0415 protein c7orf25-like protein</fullName>
    </submittedName>
</protein>
<sequence>MPGAGQFGERDLLSQAGQYLECAARYPLNFRIPKVSTFSSYAQLPHPQGKYILFVCSTSASPRYILLARSTFASPRQVHPLGILNFRNPKVGTSSGYSQLPHPQEGAVAHYVRQLATKSKVRGSNPSPGPANIAFLRCVNSALKWVARSVKTPVKVMAVRKVMANYLVMSYAKNNQTLLLVPRCLDKVWDPFYSFYYSYKVHFAFYNQVTEPMAAALERLGVCVWGQRVPVDPVVLTKLEAFGSGDSSEESDSSCADNSAGEERSPAGTSRNLCADNSAEEERCPAGMSRNLCADNSAGEERSPAGMSRNLCEDNWAGEERSPAGMSRNLCEDNSAGEERCPAGMSRKDNSAGEERSPAGVNRDYTAAAAEGSMEISLVPSVLGHEPLGRSLPGLPHLRLTESGTAAWCPDDRAVAGRHGDGGKSFRVLVAGYEDLVTSSEGGSPADLGMGNASSRVHDNKTNKRPQEGSTLCREQPLDDSSSLACCDRSGNLCVQEDSIGRRDSQRDKDQSGQDISVKDHSRDSMSQAHTLQSPKESPQGSCKYIKHSLLLFNQVETPLDSLLTAGNKDLFLELVSSPPDYSHFIDRPHLSAGSDKTSLPSNSSSSSLATEPATSASWSASCEELSSIQRVNLDITSLIALVSSVTNGQCHLVFRDQVLTTQAKEEREAPVLPVLKRFLEGKSPHASSRIVMISSVTNGQCHLVFRDQVLTTQG</sequence>
<feature type="compositionally biased region" description="Polar residues" evidence="1">
    <location>
        <begin position="525"/>
        <end position="540"/>
    </location>
</feature>
<feature type="region of interest" description="Disordered" evidence="1">
    <location>
        <begin position="289"/>
        <end position="359"/>
    </location>
</feature>
<evidence type="ECO:0000313" key="3">
    <source>
        <dbReference type="EMBL" id="GFO46343.1"/>
    </source>
</evidence>
<proteinExistence type="predicted"/>
<feature type="compositionally biased region" description="Basic and acidic residues" evidence="1">
    <location>
        <begin position="499"/>
        <end position="524"/>
    </location>
</feature>
<reference evidence="3 4" key="1">
    <citation type="journal article" date="2021" name="Elife">
        <title>Chloroplast acquisition without the gene transfer in kleptoplastic sea slugs, Plakobranchus ocellatus.</title>
        <authorList>
            <person name="Maeda T."/>
            <person name="Takahashi S."/>
            <person name="Yoshida T."/>
            <person name="Shimamura S."/>
            <person name="Takaki Y."/>
            <person name="Nagai Y."/>
            <person name="Toyoda A."/>
            <person name="Suzuki Y."/>
            <person name="Arimoto A."/>
            <person name="Ishii H."/>
            <person name="Satoh N."/>
            <person name="Nishiyama T."/>
            <person name="Hasebe M."/>
            <person name="Maruyama T."/>
            <person name="Minagawa J."/>
            <person name="Obokata J."/>
            <person name="Shigenobu S."/>
        </authorList>
    </citation>
    <scope>NUCLEOTIDE SEQUENCE [LARGE SCALE GENOMIC DNA]</scope>
</reference>
<feature type="region of interest" description="Disordered" evidence="1">
    <location>
        <begin position="498"/>
        <end position="540"/>
    </location>
</feature>
<feature type="region of interest" description="Disordered" evidence="1">
    <location>
        <begin position="244"/>
        <end position="274"/>
    </location>
</feature>
<evidence type="ECO:0000256" key="1">
    <source>
        <dbReference type="SAM" id="MobiDB-lite"/>
    </source>
</evidence>
<accession>A0AAV4DQL4</accession>
<organism evidence="3 4">
    <name type="scientific">Plakobranchus ocellatus</name>
    <dbReference type="NCBI Taxonomy" id="259542"/>
    <lineage>
        <taxon>Eukaryota</taxon>
        <taxon>Metazoa</taxon>
        <taxon>Spiralia</taxon>
        <taxon>Lophotrochozoa</taxon>
        <taxon>Mollusca</taxon>
        <taxon>Gastropoda</taxon>
        <taxon>Heterobranchia</taxon>
        <taxon>Euthyneura</taxon>
        <taxon>Panpulmonata</taxon>
        <taxon>Sacoglossa</taxon>
        <taxon>Placobranchoidea</taxon>
        <taxon>Plakobranchidae</taxon>
        <taxon>Plakobranchus</taxon>
    </lineage>
</organism>
<dbReference type="PANTHER" id="PTHR13379:SF0">
    <property type="entry name" value="UPF0415 PROTEIN C7ORF25"/>
    <property type="match status" value="1"/>
</dbReference>
<dbReference type="Proteomes" id="UP000735302">
    <property type="component" value="Unassembled WGS sequence"/>
</dbReference>
<dbReference type="PANTHER" id="PTHR13379">
    <property type="entry name" value="UNCHARACTERIZED DUF1308"/>
    <property type="match status" value="1"/>
</dbReference>
<evidence type="ECO:0000313" key="4">
    <source>
        <dbReference type="Proteomes" id="UP000735302"/>
    </source>
</evidence>
<feature type="compositionally biased region" description="Basic and acidic residues" evidence="1">
    <location>
        <begin position="337"/>
        <end position="357"/>
    </location>
</feature>
<evidence type="ECO:0000259" key="2">
    <source>
        <dbReference type="Pfam" id="PF07000"/>
    </source>
</evidence>
<feature type="domain" description="DUF1308" evidence="2">
    <location>
        <begin position="632"/>
        <end position="684"/>
    </location>
</feature>
<name>A0AAV4DQL4_9GAST</name>
<dbReference type="AlphaFoldDB" id="A0AAV4DQL4"/>
<dbReference type="EMBL" id="BLXT01008183">
    <property type="protein sequence ID" value="GFO46343.1"/>
    <property type="molecule type" value="Genomic_DNA"/>
</dbReference>
<gene>
    <name evidence="3" type="ORF">PoB_007284800</name>
</gene>
<keyword evidence="4" id="KW-1185">Reference proteome</keyword>
<dbReference type="Pfam" id="PF07000">
    <property type="entry name" value="DUF1308"/>
    <property type="match status" value="1"/>
</dbReference>
<feature type="compositionally biased region" description="Basic and acidic residues" evidence="1">
    <location>
        <begin position="456"/>
        <end position="467"/>
    </location>
</feature>
<dbReference type="InterPro" id="IPR010733">
    <property type="entry name" value="DUF1308"/>
</dbReference>
<comment type="caution">
    <text evidence="3">The sequence shown here is derived from an EMBL/GenBank/DDBJ whole genome shotgun (WGS) entry which is preliminary data.</text>
</comment>
<feature type="region of interest" description="Disordered" evidence="1">
    <location>
        <begin position="440"/>
        <end position="482"/>
    </location>
</feature>